<dbReference type="PROSITE" id="PS51746">
    <property type="entry name" value="PPM_2"/>
    <property type="match status" value="1"/>
</dbReference>
<dbReference type="CDD" id="cd00143">
    <property type="entry name" value="PP2Cc"/>
    <property type="match status" value="1"/>
</dbReference>
<dbReference type="EMBL" id="QXFX01000106">
    <property type="protein sequence ID" value="KAE9131773.1"/>
    <property type="molecule type" value="Genomic_DNA"/>
</dbReference>
<dbReference type="Pfam" id="PF00481">
    <property type="entry name" value="PP2C"/>
    <property type="match status" value="1"/>
</dbReference>
<evidence type="ECO:0000313" key="17">
    <source>
        <dbReference type="Proteomes" id="UP000441208"/>
    </source>
</evidence>
<dbReference type="OrthoDB" id="420076at2759"/>
<evidence type="ECO:0000313" key="19">
    <source>
        <dbReference type="Proteomes" id="UP000476176"/>
    </source>
</evidence>
<dbReference type="EMBL" id="QXGC01000098">
    <property type="protein sequence ID" value="KAE9249861.1"/>
    <property type="molecule type" value="Genomic_DNA"/>
</dbReference>
<dbReference type="AlphaFoldDB" id="A0A6A3UNY2"/>
<dbReference type="Proteomes" id="UP000437068">
    <property type="component" value="Unassembled WGS sequence"/>
</dbReference>
<dbReference type="InterPro" id="IPR001932">
    <property type="entry name" value="PPM-type_phosphatase-like_dom"/>
</dbReference>
<evidence type="ECO:0000313" key="13">
    <source>
        <dbReference type="Proteomes" id="UP000433483"/>
    </source>
</evidence>
<dbReference type="InterPro" id="IPR036457">
    <property type="entry name" value="PPM-type-like_dom_sf"/>
</dbReference>
<dbReference type="Gene3D" id="3.60.40.10">
    <property type="entry name" value="PPM-type phosphatase domain"/>
    <property type="match status" value="1"/>
</dbReference>
<dbReference type="Proteomes" id="UP000440732">
    <property type="component" value="Unassembled WGS sequence"/>
</dbReference>
<evidence type="ECO:0000313" key="15">
    <source>
        <dbReference type="Proteomes" id="UP000440367"/>
    </source>
</evidence>
<evidence type="ECO:0000313" key="12">
    <source>
        <dbReference type="Proteomes" id="UP000429523"/>
    </source>
</evidence>
<evidence type="ECO:0000313" key="16">
    <source>
        <dbReference type="Proteomes" id="UP000440732"/>
    </source>
</evidence>
<evidence type="ECO:0000313" key="3">
    <source>
        <dbReference type="EMBL" id="KAE8946095.1"/>
    </source>
</evidence>
<dbReference type="InterPro" id="IPR015655">
    <property type="entry name" value="PP2C"/>
</dbReference>
<dbReference type="SUPFAM" id="SSF81606">
    <property type="entry name" value="PP2C-like"/>
    <property type="match status" value="1"/>
</dbReference>
<dbReference type="EMBL" id="QXGB01000120">
    <property type="protein sequence ID" value="KAE9229400.1"/>
    <property type="molecule type" value="Genomic_DNA"/>
</dbReference>
<dbReference type="Proteomes" id="UP000440367">
    <property type="component" value="Unassembled WGS sequence"/>
</dbReference>
<evidence type="ECO:0000313" key="10">
    <source>
        <dbReference type="EMBL" id="KAE9251161.1"/>
    </source>
</evidence>
<keyword evidence="13" id="KW-1185">Reference proteome</keyword>
<dbReference type="Proteomes" id="UP000488956">
    <property type="component" value="Unassembled WGS sequence"/>
</dbReference>
<dbReference type="SUPFAM" id="SSF53271">
    <property type="entry name" value="PRTase-like"/>
    <property type="match status" value="1"/>
</dbReference>
<evidence type="ECO:0000313" key="9">
    <source>
        <dbReference type="EMBL" id="KAE9249861.1"/>
    </source>
</evidence>
<evidence type="ECO:0000313" key="20">
    <source>
        <dbReference type="Proteomes" id="UP000488956"/>
    </source>
</evidence>
<comment type="caution">
    <text evidence="7">The sequence shown here is derived from an EMBL/GenBank/DDBJ whole genome shotgun (WGS) entry which is preliminary data.</text>
</comment>
<dbReference type="EMBL" id="QXFZ01000118">
    <property type="protein sequence ID" value="KAE9132138.1"/>
    <property type="molecule type" value="Genomic_DNA"/>
</dbReference>
<dbReference type="GO" id="GO:0004722">
    <property type="term" value="F:protein serine/threonine phosphatase activity"/>
    <property type="evidence" value="ECO:0007669"/>
    <property type="project" value="InterPro"/>
</dbReference>
<evidence type="ECO:0000313" key="18">
    <source>
        <dbReference type="Proteomes" id="UP000460718"/>
    </source>
</evidence>
<dbReference type="Proteomes" id="UP000460718">
    <property type="component" value="Unassembled WGS sequence"/>
</dbReference>
<feature type="domain" description="PPM-type phosphatase" evidence="2">
    <location>
        <begin position="290"/>
        <end position="606"/>
    </location>
</feature>
<dbReference type="EMBL" id="QXGE01000112">
    <property type="protein sequence ID" value="KAE9324256.1"/>
    <property type="molecule type" value="Genomic_DNA"/>
</dbReference>
<dbReference type="Gene3D" id="3.40.50.2020">
    <property type="match status" value="1"/>
</dbReference>
<evidence type="ECO:0000313" key="8">
    <source>
        <dbReference type="EMBL" id="KAE9229400.1"/>
    </source>
</evidence>
<evidence type="ECO:0000259" key="2">
    <source>
        <dbReference type="PROSITE" id="PS51746"/>
    </source>
</evidence>
<evidence type="ECO:0000313" key="6">
    <source>
        <dbReference type="EMBL" id="KAE9132138.1"/>
    </source>
</evidence>
<dbReference type="EMBL" id="QXGD01000137">
    <property type="protein sequence ID" value="KAE9251161.1"/>
    <property type="molecule type" value="Genomic_DNA"/>
</dbReference>
<evidence type="ECO:0000313" key="14">
    <source>
        <dbReference type="Proteomes" id="UP000437068"/>
    </source>
</evidence>
<feature type="region of interest" description="Disordered" evidence="1">
    <location>
        <begin position="262"/>
        <end position="282"/>
    </location>
</feature>
<reference evidence="12 13" key="1">
    <citation type="submission" date="2018-08" db="EMBL/GenBank/DDBJ databases">
        <title>Genomic investigation of the strawberry pathogen Phytophthora fragariae indicates pathogenicity is determined by transcriptional variation in three key races.</title>
        <authorList>
            <person name="Adams T.M."/>
            <person name="Armitage A.D."/>
            <person name="Sobczyk M.K."/>
            <person name="Bates H.J."/>
            <person name="Dunwell J.M."/>
            <person name="Nellist C.F."/>
            <person name="Harrison R.J."/>
        </authorList>
    </citation>
    <scope>NUCLEOTIDE SEQUENCE [LARGE SCALE GENOMIC DNA]</scope>
    <source>
        <strain evidence="11 14">A4</strain>
        <strain evidence="10 15">BC-1</strain>
        <strain evidence="9 19">BC-23</strain>
        <strain evidence="8 13">NOV-27</strain>
        <strain evidence="7 16">NOV-5</strain>
        <strain evidence="6 17">NOV-71</strain>
        <strain evidence="3 12">NOV-9</strain>
        <strain evidence="5 20">ONT-3</strain>
        <strain evidence="4 18">SCRP245</strain>
    </source>
</reference>
<name>A0A6A3UNY2_9STRA</name>
<dbReference type="Proteomes" id="UP000441208">
    <property type="component" value="Unassembled WGS sequence"/>
</dbReference>
<dbReference type="Proteomes" id="UP000429523">
    <property type="component" value="Unassembled WGS sequence"/>
</dbReference>
<dbReference type="EMBL" id="QXGA01000104">
    <property type="protein sequence ID" value="KAE9152459.1"/>
    <property type="molecule type" value="Genomic_DNA"/>
</dbReference>
<dbReference type="InterPro" id="IPR029057">
    <property type="entry name" value="PRTase-like"/>
</dbReference>
<dbReference type="Proteomes" id="UP000476176">
    <property type="component" value="Unassembled WGS sequence"/>
</dbReference>
<dbReference type="EMBL" id="QXFW01000099">
    <property type="protein sequence ID" value="KAE9025342.1"/>
    <property type="molecule type" value="Genomic_DNA"/>
</dbReference>
<dbReference type="PANTHER" id="PTHR47992">
    <property type="entry name" value="PROTEIN PHOSPHATASE"/>
    <property type="match status" value="1"/>
</dbReference>
<accession>A0A6A3UNY2</accession>
<organism evidence="7 16">
    <name type="scientific">Phytophthora fragariae</name>
    <dbReference type="NCBI Taxonomy" id="53985"/>
    <lineage>
        <taxon>Eukaryota</taxon>
        <taxon>Sar</taxon>
        <taxon>Stramenopiles</taxon>
        <taxon>Oomycota</taxon>
        <taxon>Peronosporomycetes</taxon>
        <taxon>Peronosporales</taxon>
        <taxon>Peronosporaceae</taxon>
        <taxon>Phytophthora</taxon>
    </lineage>
</organism>
<dbReference type="SMART" id="SM00332">
    <property type="entry name" value="PP2Cc"/>
    <property type="match status" value="1"/>
</dbReference>
<evidence type="ECO:0000313" key="7">
    <source>
        <dbReference type="EMBL" id="KAE9152459.1"/>
    </source>
</evidence>
<dbReference type="Proteomes" id="UP000433483">
    <property type="component" value="Unassembled WGS sequence"/>
</dbReference>
<protein>
    <recommendedName>
        <fullName evidence="2">PPM-type phosphatase domain-containing protein</fullName>
    </recommendedName>
</protein>
<dbReference type="EMBL" id="QXGF01000132">
    <property type="protein sequence ID" value="KAE8946095.1"/>
    <property type="molecule type" value="Genomic_DNA"/>
</dbReference>
<sequence>MSVPGLPPRHPKAAPYVQLLELSSRCSGESRASQSVLDLTGVLSDKTALQQLVVDLFRPFEALHVDQVVALHVEEGTITPAAADQPANKTAAHAEPGPHRFTTAVAGAIAGANQLAYGELSVLRNKAEKAPKKRGRDATAPGKATIRQSKCKRVVAIDCGDGEFSVELKRKAIGNTARVLLVADWVSEADSIFAARDALTGLGCDVVGASFVLATNANVLRSLKAAQVAFSCSWSPSHGAKLSTALPGGDAGNGSVSCTCHPTEANNGQSSRKRQRADIDSDPSVQVVLTHRTAEYQANDPSEDRSLNIVKATDEGVQINAVFDGHGGARAVEHLRSSLCQHILAEVTSKNSSDEVSAIVKSAFSRCDEELKQSLLALPPNVRMSKGYCNAGSCAVIALFINSVLYIANVGDCAAVLGKISKETQGLQAVEVSVDHSCNNPHEAKLVVERSHDRNAIRMSKDDQATGAGIVGVKRVAGSLAMTRAFGDFYLKCPELSSAPFKSKVPYITSEPSITTVYMDGSEKYVILASDGLWDVMTPQEAVHIVDKFDSEQALFFSTASAALIHAALEKIAHRDGLMMHELMAMPQGPGRRRFHDDITCTVVYISHQNGSQSAVAIDSKTENTPEA</sequence>
<gene>
    <name evidence="11" type="ORF">PF001_g3531</name>
    <name evidence="10" type="ORF">PF002_g4419</name>
    <name evidence="9" type="ORF">PF004_g3205</name>
    <name evidence="8" type="ORF">PF005_g3901</name>
    <name evidence="7" type="ORF">PF006_g3328</name>
    <name evidence="6" type="ORF">PF007_g3846</name>
    <name evidence="3" type="ORF">PF009_g4279</name>
    <name evidence="5" type="ORF">PF010_g3426</name>
    <name evidence="4" type="ORF">PF011_g3083</name>
</gene>
<evidence type="ECO:0000313" key="5">
    <source>
        <dbReference type="EMBL" id="KAE9131773.1"/>
    </source>
</evidence>
<evidence type="ECO:0000256" key="1">
    <source>
        <dbReference type="SAM" id="MobiDB-lite"/>
    </source>
</evidence>
<proteinExistence type="predicted"/>
<evidence type="ECO:0000313" key="4">
    <source>
        <dbReference type="EMBL" id="KAE9025342.1"/>
    </source>
</evidence>
<evidence type="ECO:0000313" key="11">
    <source>
        <dbReference type="EMBL" id="KAE9324256.1"/>
    </source>
</evidence>